<keyword evidence="2" id="KW-1185">Reference proteome</keyword>
<gene>
    <name evidence="1" type="ORF">G7070_14400</name>
</gene>
<dbReference type="EMBL" id="CP049865">
    <property type="protein sequence ID" value="QIK73233.1"/>
    <property type="molecule type" value="Genomic_DNA"/>
</dbReference>
<dbReference type="AlphaFoldDB" id="A0A6G7Y8W3"/>
<reference evidence="1 2" key="1">
    <citation type="submission" date="2020-03" db="EMBL/GenBank/DDBJ databases">
        <title>Propioniciclava sp. nov., isolated from Hydrophilus acuminatus.</title>
        <authorList>
            <person name="Hyun D.-W."/>
            <person name="Bae J.-W."/>
        </authorList>
    </citation>
    <scope>NUCLEOTIDE SEQUENCE [LARGE SCALE GENOMIC DNA]</scope>
    <source>
        <strain evidence="1 2">HDW11</strain>
    </source>
</reference>
<sequence>MTRTRGMLAIMSAPSPLCPHIEWAIGGVIGAPVTLDWRPQPAERGSYRSEYVFAGAPGTAAALTSALKRWPRLRFEASQEGSPESEPERYAYTPTLGVFHALTTLNGDVLVDEDRIRRAMLMAGSDADALRVALDDLLGAPWDEELDVFRQAGEGESLRWLHEVG</sequence>
<dbReference type="KEGG" id="prv:G7070_14400"/>
<protein>
    <submittedName>
        <fullName evidence="1">DUF3145 domain-containing protein</fullName>
    </submittedName>
</protein>
<dbReference type="Pfam" id="PF11343">
    <property type="entry name" value="DUF3145"/>
    <property type="match status" value="1"/>
</dbReference>
<evidence type="ECO:0000313" key="2">
    <source>
        <dbReference type="Proteomes" id="UP000501058"/>
    </source>
</evidence>
<proteinExistence type="predicted"/>
<dbReference type="InterPro" id="IPR021491">
    <property type="entry name" value="DUF3145"/>
</dbReference>
<name>A0A6G7Y8W3_9ACTN</name>
<dbReference type="Proteomes" id="UP000501058">
    <property type="component" value="Chromosome"/>
</dbReference>
<evidence type="ECO:0000313" key="1">
    <source>
        <dbReference type="EMBL" id="QIK73233.1"/>
    </source>
</evidence>
<accession>A0A6G7Y8W3</accession>
<dbReference type="RefSeq" id="WP_166234304.1">
    <property type="nucleotide sequence ID" value="NZ_CP049865.1"/>
</dbReference>
<organism evidence="1 2">
    <name type="scientific">Propioniciclava coleopterorum</name>
    <dbReference type="NCBI Taxonomy" id="2714937"/>
    <lineage>
        <taxon>Bacteria</taxon>
        <taxon>Bacillati</taxon>
        <taxon>Actinomycetota</taxon>
        <taxon>Actinomycetes</taxon>
        <taxon>Propionibacteriales</taxon>
        <taxon>Propionibacteriaceae</taxon>
        <taxon>Propioniciclava</taxon>
    </lineage>
</organism>